<evidence type="ECO:0008006" key="6">
    <source>
        <dbReference type="Google" id="ProtNLM"/>
    </source>
</evidence>
<comment type="subcellular location">
    <subcellularLocation>
        <location evidence="1">Nucleus</location>
    </subcellularLocation>
</comment>
<dbReference type="GeneID" id="27353764"/>
<dbReference type="HOGENOM" id="CLU_036934_2_0_1"/>
<evidence type="ECO:0000256" key="1">
    <source>
        <dbReference type="ARBA" id="ARBA00004123"/>
    </source>
</evidence>
<keyword evidence="2" id="KW-0539">Nucleus</keyword>
<name>A0A0D2DU40_9EURO</name>
<dbReference type="PANTHER" id="PTHR40621">
    <property type="entry name" value="TRANSCRIPTION FACTOR KAPC-RELATED"/>
    <property type="match status" value="1"/>
</dbReference>
<sequence>MASKSPEWLSKTSKPISEAGPSTTSVSEDSSTQDARSRRREQVRRAQRTHRDRKATYVKMLETEVAKLRTKDATNNAEIQAYKVTIRRLKDLIKHHNLILPPDLASDPLIKSPQAAIELVGLPDHTQTIRAQLPEAYAYAPQYTVGASSLPEGDISSTLNSLHTVASSTMNQAALANMRLCDSIDTAFDRQQQYTSGGGLDMADLSSAIPHPQDLGTAQTGVDFVLGLEYVCLGHHAVHNADIDGSGHEMMLMSPIMRCSPPLSQPTDGGSGSGLPDGTKWNVPAVELEKLLEFSDRLSLDGEITPVEAWQRIRLHPRFPDLTMAGLEDIRSKLVPEVKCYGFGAVIDEAYFNSIISQTMGPDEGVS</sequence>
<organism evidence="4 5">
    <name type="scientific">Exophiala oligosperma</name>
    <dbReference type="NCBI Taxonomy" id="215243"/>
    <lineage>
        <taxon>Eukaryota</taxon>
        <taxon>Fungi</taxon>
        <taxon>Dikarya</taxon>
        <taxon>Ascomycota</taxon>
        <taxon>Pezizomycotina</taxon>
        <taxon>Eurotiomycetes</taxon>
        <taxon>Chaetothyriomycetidae</taxon>
        <taxon>Chaetothyriales</taxon>
        <taxon>Herpotrichiellaceae</taxon>
        <taxon>Exophiala</taxon>
    </lineage>
</organism>
<dbReference type="GO" id="GO:0000976">
    <property type="term" value="F:transcription cis-regulatory region binding"/>
    <property type="evidence" value="ECO:0007669"/>
    <property type="project" value="InterPro"/>
</dbReference>
<dbReference type="Proteomes" id="UP000053342">
    <property type="component" value="Unassembled WGS sequence"/>
</dbReference>
<dbReference type="SUPFAM" id="SSF57959">
    <property type="entry name" value="Leucine zipper domain"/>
    <property type="match status" value="1"/>
</dbReference>
<dbReference type="InterPro" id="IPR050936">
    <property type="entry name" value="AP-1-like"/>
</dbReference>
<reference evidence="4 5" key="1">
    <citation type="submission" date="2015-01" db="EMBL/GenBank/DDBJ databases">
        <title>The Genome Sequence of Exophiala oligosperma CBS72588.</title>
        <authorList>
            <consortium name="The Broad Institute Genomics Platform"/>
            <person name="Cuomo C."/>
            <person name="de Hoog S."/>
            <person name="Gorbushina A."/>
            <person name="Stielow B."/>
            <person name="Teixiera M."/>
            <person name="Abouelleil A."/>
            <person name="Chapman S.B."/>
            <person name="Priest M."/>
            <person name="Young S.K."/>
            <person name="Wortman J."/>
            <person name="Nusbaum C."/>
            <person name="Birren B."/>
        </authorList>
    </citation>
    <scope>NUCLEOTIDE SEQUENCE [LARGE SCALE GENOMIC DNA]</scope>
    <source>
        <strain evidence="4 5">CBS 72588</strain>
    </source>
</reference>
<dbReference type="Gene3D" id="1.10.238.100">
    <property type="entry name" value="YAP1 redox domain. Chain B"/>
    <property type="match status" value="1"/>
</dbReference>
<feature type="compositionally biased region" description="Basic residues" evidence="3">
    <location>
        <begin position="37"/>
        <end position="53"/>
    </location>
</feature>
<dbReference type="OrthoDB" id="2590011at2759"/>
<accession>A0A0D2DU40</accession>
<evidence type="ECO:0000256" key="2">
    <source>
        <dbReference type="ARBA" id="ARBA00023242"/>
    </source>
</evidence>
<proteinExistence type="predicted"/>
<gene>
    <name evidence="4" type="ORF">PV06_01690</name>
</gene>
<feature type="region of interest" description="Disordered" evidence="3">
    <location>
        <begin position="1"/>
        <end position="54"/>
    </location>
</feature>
<feature type="compositionally biased region" description="Polar residues" evidence="3">
    <location>
        <begin position="10"/>
        <end position="34"/>
    </location>
</feature>
<dbReference type="AlphaFoldDB" id="A0A0D2DU40"/>
<dbReference type="RefSeq" id="XP_016266211.1">
    <property type="nucleotide sequence ID" value="XM_016402314.1"/>
</dbReference>
<protein>
    <recommendedName>
        <fullName evidence="6">BZIP domain-containing protein</fullName>
    </recommendedName>
</protein>
<dbReference type="Gene3D" id="1.20.5.170">
    <property type="match status" value="1"/>
</dbReference>
<evidence type="ECO:0000313" key="4">
    <source>
        <dbReference type="EMBL" id="KIW45995.1"/>
    </source>
</evidence>
<dbReference type="GO" id="GO:0090575">
    <property type="term" value="C:RNA polymerase II transcription regulator complex"/>
    <property type="evidence" value="ECO:0007669"/>
    <property type="project" value="TreeGrafter"/>
</dbReference>
<evidence type="ECO:0000313" key="5">
    <source>
        <dbReference type="Proteomes" id="UP000053342"/>
    </source>
</evidence>
<dbReference type="CDD" id="cd14688">
    <property type="entry name" value="bZIP_YAP"/>
    <property type="match status" value="1"/>
</dbReference>
<dbReference type="EMBL" id="KN847333">
    <property type="protein sequence ID" value="KIW45995.1"/>
    <property type="molecule type" value="Genomic_DNA"/>
</dbReference>
<evidence type="ECO:0000256" key="3">
    <source>
        <dbReference type="SAM" id="MobiDB-lite"/>
    </source>
</evidence>
<dbReference type="GO" id="GO:0001228">
    <property type="term" value="F:DNA-binding transcription activator activity, RNA polymerase II-specific"/>
    <property type="evidence" value="ECO:0007669"/>
    <property type="project" value="TreeGrafter"/>
</dbReference>
<keyword evidence="5" id="KW-1185">Reference proteome</keyword>
<dbReference type="PANTHER" id="PTHR40621:SF6">
    <property type="entry name" value="AP-1-LIKE TRANSCRIPTION FACTOR YAP1-RELATED"/>
    <property type="match status" value="1"/>
</dbReference>
<dbReference type="VEuPathDB" id="FungiDB:PV06_01690"/>
<dbReference type="InterPro" id="IPR046347">
    <property type="entry name" value="bZIP_sf"/>
</dbReference>